<dbReference type="EMBL" id="CP157483">
    <property type="protein sequence ID" value="XBO43285.1"/>
    <property type="molecule type" value="Genomic_DNA"/>
</dbReference>
<organism evidence="1">
    <name type="scientific">Pedococcus sp. KACC 23699</name>
    <dbReference type="NCBI Taxonomy" id="3149228"/>
    <lineage>
        <taxon>Bacteria</taxon>
        <taxon>Bacillati</taxon>
        <taxon>Actinomycetota</taxon>
        <taxon>Actinomycetes</taxon>
        <taxon>Micrococcales</taxon>
        <taxon>Intrasporangiaceae</taxon>
        <taxon>Pedococcus</taxon>
    </lineage>
</organism>
<sequence length="95" mass="10777">MTPGSVTVEVQTALTRPVRAILLDLRDATSTAHEQMMAARRPPHDRATFEAARLKYLSSLTAYDDALRQLGLPLPRRLRDDLRLLRRLVVNGRSR</sequence>
<dbReference type="AlphaFoldDB" id="A0AAU7JSQ2"/>
<name>A0AAU7JSQ2_9MICO</name>
<accession>A0AAU7JSQ2</accession>
<reference evidence="1" key="1">
    <citation type="submission" date="2024-05" db="EMBL/GenBank/DDBJ databases">
        <authorList>
            <person name="Kim S."/>
            <person name="Heo J."/>
            <person name="Choi H."/>
            <person name="Choi Y."/>
            <person name="Kwon S.-W."/>
            <person name="Kim Y."/>
        </authorList>
    </citation>
    <scope>NUCLEOTIDE SEQUENCE</scope>
    <source>
        <strain evidence="1">KACC 23699</strain>
    </source>
</reference>
<evidence type="ECO:0000313" key="1">
    <source>
        <dbReference type="EMBL" id="XBO43285.1"/>
    </source>
</evidence>
<gene>
    <name evidence="1" type="ORF">ABEG17_17215</name>
</gene>
<dbReference type="RefSeq" id="WP_406830716.1">
    <property type="nucleotide sequence ID" value="NZ_CP157483.1"/>
</dbReference>
<proteinExistence type="predicted"/>
<protein>
    <submittedName>
        <fullName evidence="1">Uncharacterized protein</fullName>
    </submittedName>
</protein>